<reference evidence="2" key="3">
    <citation type="submission" date="2025-09" db="UniProtKB">
        <authorList>
            <consortium name="Ensembl"/>
        </authorList>
    </citation>
    <scope>IDENTIFICATION</scope>
</reference>
<dbReference type="AlphaFoldDB" id="A0A4W2D1B3"/>
<reference evidence="2 3" key="1">
    <citation type="submission" date="2018-11" db="EMBL/GenBank/DDBJ databases">
        <title>Haplotype-resolved cattle genomes.</title>
        <authorList>
            <person name="Low W.Y."/>
            <person name="Tearle R."/>
            <person name="Bickhart D.M."/>
            <person name="Rosen B.D."/>
            <person name="Koren S."/>
            <person name="Rhie A."/>
            <person name="Hiendleder S."/>
            <person name="Phillippy A.M."/>
            <person name="Smith T.P.L."/>
            <person name="Williams J.L."/>
        </authorList>
    </citation>
    <scope>NUCLEOTIDE SEQUENCE [LARGE SCALE GENOMIC DNA]</scope>
</reference>
<dbReference type="Proteomes" id="UP000314981">
    <property type="component" value="Chromosome 10"/>
</dbReference>
<dbReference type="Ensembl" id="ENSBIXT00000033217.1">
    <property type="protein sequence ID" value="ENSBIXP00000019551.1"/>
    <property type="gene ID" value="ENSBIXG00000023139.1"/>
</dbReference>
<reference evidence="2" key="2">
    <citation type="submission" date="2025-08" db="UniProtKB">
        <authorList>
            <consortium name="Ensembl"/>
        </authorList>
    </citation>
    <scope>IDENTIFICATION</scope>
</reference>
<evidence type="ECO:0000256" key="1">
    <source>
        <dbReference type="SAM" id="MobiDB-lite"/>
    </source>
</evidence>
<evidence type="ECO:0000313" key="2">
    <source>
        <dbReference type="Ensembl" id="ENSBIXP00000019551.1"/>
    </source>
</evidence>
<proteinExistence type="predicted"/>
<protein>
    <submittedName>
        <fullName evidence="2">Uncharacterized protein</fullName>
    </submittedName>
</protein>
<organism evidence="2 3">
    <name type="scientific">Bos indicus x Bos taurus</name>
    <name type="common">Hybrid cattle</name>
    <dbReference type="NCBI Taxonomy" id="30522"/>
    <lineage>
        <taxon>Eukaryota</taxon>
        <taxon>Metazoa</taxon>
        <taxon>Chordata</taxon>
        <taxon>Craniata</taxon>
        <taxon>Vertebrata</taxon>
        <taxon>Euteleostomi</taxon>
        <taxon>Mammalia</taxon>
        <taxon>Eutheria</taxon>
        <taxon>Laurasiatheria</taxon>
        <taxon>Artiodactyla</taxon>
        <taxon>Ruminantia</taxon>
        <taxon>Pecora</taxon>
        <taxon>Bovidae</taxon>
        <taxon>Bovinae</taxon>
        <taxon>Bos</taxon>
    </lineage>
</organism>
<feature type="region of interest" description="Disordered" evidence="1">
    <location>
        <begin position="1"/>
        <end position="20"/>
    </location>
</feature>
<sequence>DYGNRLTFGNGTRVLVTPSK</sequence>
<name>A0A4W2D1B3_BOBOX</name>
<evidence type="ECO:0000313" key="3">
    <source>
        <dbReference type="Proteomes" id="UP000314981"/>
    </source>
</evidence>
<keyword evidence="3" id="KW-1185">Reference proteome</keyword>
<accession>A0A4W2D1B3</accession>